<accession>A0A368MYM5</accession>
<evidence type="ECO:0000313" key="2">
    <source>
        <dbReference type="EMBL" id="RCU43347.1"/>
    </source>
</evidence>
<reference evidence="2 3" key="1">
    <citation type="submission" date="2018-07" db="EMBL/GenBank/DDBJ databases">
        <title>Chryseobacterium lacus sp. nov., isolated from lake water.</title>
        <authorList>
            <person name="Li C.-M."/>
        </authorList>
    </citation>
    <scope>NUCLEOTIDE SEQUENCE [LARGE SCALE GENOMIC DNA]</scope>
    <source>
        <strain evidence="2 3">YLOS41</strain>
    </source>
</reference>
<organism evidence="2 3">
    <name type="scientific">Chryseobacterium lacus</name>
    <dbReference type="NCBI Taxonomy" id="2058346"/>
    <lineage>
        <taxon>Bacteria</taxon>
        <taxon>Pseudomonadati</taxon>
        <taxon>Bacteroidota</taxon>
        <taxon>Flavobacteriia</taxon>
        <taxon>Flavobacteriales</taxon>
        <taxon>Weeksellaceae</taxon>
        <taxon>Chryseobacterium group</taxon>
        <taxon>Chryseobacterium</taxon>
    </lineage>
</organism>
<keyword evidence="1" id="KW-0812">Transmembrane</keyword>
<dbReference type="OrthoDB" id="1412480at2"/>
<comment type="caution">
    <text evidence="2">The sequence shown here is derived from an EMBL/GenBank/DDBJ whole genome shotgun (WGS) entry which is preliminary data.</text>
</comment>
<gene>
    <name evidence="2" type="ORF">DQ356_04045</name>
</gene>
<keyword evidence="1" id="KW-1133">Transmembrane helix</keyword>
<dbReference type="RefSeq" id="WP_114303201.1">
    <property type="nucleotide sequence ID" value="NZ_QPIE01000003.1"/>
</dbReference>
<dbReference type="EMBL" id="QPIE01000003">
    <property type="protein sequence ID" value="RCU43347.1"/>
    <property type="molecule type" value="Genomic_DNA"/>
</dbReference>
<name>A0A368MYM5_9FLAO</name>
<keyword evidence="3" id="KW-1185">Reference proteome</keyword>
<feature type="transmembrane region" description="Helical" evidence="1">
    <location>
        <begin position="12"/>
        <end position="31"/>
    </location>
</feature>
<protein>
    <submittedName>
        <fullName evidence="2">DUF748 domain-containing protein</fullName>
    </submittedName>
</protein>
<evidence type="ECO:0000313" key="3">
    <source>
        <dbReference type="Proteomes" id="UP000252172"/>
    </source>
</evidence>
<proteinExistence type="predicted"/>
<evidence type="ECO:0000256" key="1">
    <source>
        <dbReference type="SAM" id="Phobius"/>
    </source>
</evidence>
<keyword evidence="1" id="KW-0472">Membrane</keyword>
<sequence>MNKRWAKKGVIALAIIMILGIVANLGLHLWLQHKLPEIIKKKSDYVVSYQSLQVSLITGSIVAQDISIETKHSENQEILRLKGKINALEISRFGIYRAVFKKEFYFNELFLDKPDLQIILARPKLDSEKRKTQDLIKNIRIDGGNMQVFTAKGKKLLSVNQLDLEVQNIRMTEKSRESVLPLAFDHYDIQSEEFFYQPDDLYIVSAKSINTERGKMVIDEFRLIPQVKPQQFEKSFPERKNMFHITSKEVHFTDIQLNKTIISMANFTLEQPEILMHTSTASVERKKKGETPELKLDDIVLKNAKIEIRKTNGETIFGSEKVNLGINKFILDQETSKETIPFTYADFKVFGENISFAAKSQKGKIGSISLTPKSGKLNRISVVPSGNNSNNSSLQFTGNQLTFTTNHWSFKNNKLHLDIENITVNEAKGSLRAAANSQPKKTQVSTIHFPVKIRNILVKNSDFTFLNKEQPLTITGLTANVNSLKISQTDQLVFDPGNYSITARNLHYKTRFYNIKTNNVNLNPSTIQMEDFTMIPTVSRSEFIRMIPVEKDLYTLKAPKISIQGKWNLLSKNKSFNADQITIQSAHANIFRSKIPKDDASVKPMYSELLRRISFPFTVQKLELKSALLEYEEDTEKSEGPGKLTFGNFNMTAQNINSGKRSGNTKIPIRIQCRFMNASPMNVSWNLDTASKDDRFQIKGSIADLPAPRINPFIEPYLKIRATGSIDALNFDFNGNKSGILGAMQIKHKDLKVTLLKETGEKKKVLSAIVNIFVKSDSENFPDSVQIKAERDPSRSFFNLFWKGIEDGLKRTLIGISPGEKKETEANSK</sequence>
<dbReference type="Proteomes" id="UP000252172">
    <property type="component" value="Unassembled WGS sequence"/>
</dbReference>
<dbReference type="AlphaFoldDB" id="A0A368MYM5"/>